<dbReference type="InterPro" id="IPR036236">
    <property type="entry name" value="Znf_C2H2_sf"/>
</dbReference>
<dbReference type="InterPro" id="IPR055186">
    <property type="entry name" value="C2H2-2nd_BIRD-IDD"/>
</dbReference>
<dbReference type="OMA" id="SFNQWDS"/>
<proteinExistence type="predicted"/>
<dbReference type="OrthoDB" id="6354171at2759"/>
<feature type="region of interest" description="Disordered" evidence="9">
    <location>
        <begin position="1"/>
        <end position="59"/>
    </location>
</feature>
<dbReference type="GO" id="GO:0005634">
    <property type="term" value="C:nucleus"/>
    <property type="evidence" value="ECO:0007669"/>
    <property type="project" value="TreeGrafter"/>
</dbReference>
<dbReference type="SUPFAM" id="SSF57667">
    <property type="entry name" value="beta-beta-alpha zinc fingers"/>
    <property type="match status" value="1"/>
</dbReference>
<dbReference type="Pfam" id="PF22992">
    <property type="entry name" value="C2CH-4th_BIRD-IDD"/>
    <property type="match status" value="1"/>
</dbReference>
<dbReference type="Pfam" id="PF22996">
    <property type="entry name" value="C2H2-2nd_BIRD-IDD"/>
    <property type="match status" value="1"/>
</dbReference>
<evidence type="ECO:0000256" key="4">
    <source>
        <dbReference type="ARBA" id="ARBA00022833"/>
    </source>
</evidence>
<dbReference type="GO" id="GO:0003700">
    <property type="term" value="F:DNA-binding transcription factor activity"/>
    <property type="evidence" value="ECO:0007669"/>
    <property type="project" value="TreeGrafter"/>
</dbReference>
<keyword evidence="4" id="KW-0862">Zinc</keyword>
<feature type="domain" description="C2H2-type" evidence="10">
    <location>
        <begin position="76"/>
        <end position="98"/>
    </location>
</feature>
<organism evidence="11 12">
    <name type="scientific">Phaseolus vulgaris</name>
    <name type="common">Kidney bean</name>
    <name type="synonym">French bean</name>
    <dbReference type="NCBI Taxonomy" id="3885"/>
    <lineage>
        <taxon>Eukaryota</taxon>
        <taxon>Viridiplantae</taxon>
        <taxon>Streptophyta</taxon>
        <taxon>Embryophyta</taxon>
        <taxon>Tracheophyta</taxon>
        <taxon>Spermatophyta</taxon>
        <taxon>Magnoliopsida</taxon>
        <taxon>eudicotyledons</taxon>
        <taxon>Gunneridae</taxon>
        <taxon>Pentapetalae</taxon>
        <taxon>rosids</taxon>
        <taxon>fabids</taxon>
        <taxon>Fabales</taxon>
        <taxon>Fabaceae</taxon>
        <taxon>Papilionoideae</taxon>
        <taxon>50 kb inversion clade</taxon>
        <taxon>NPAAA clade</taxon>
        <taxon>indigoferoid/millettioid clade</taxon>
        <taxon>Phaseoleae</taxon>
        <taxon>Phaseolus</taxon>
    </lineage>
</organism>
<keyword evidence="6" id="KW-0238">DNA-binding</keyword>
<dbReference type="PROSITE" id="PS00028">
    <property type="entry name" value="ZINC_FINGER_C2H2_1"/>
    <property type="match status" value="1"/>
</dbReference>
<sequence length="461" mass="50479">MFPTAISNSTSLSGDASVSSGTNVQDLGGLSQGLSNVSPQQQPQKIKKKRSLPGNPDPDAEVIALSPKTLLATNRFVCEICHKGFQRDQNLQLHRRGHNLPWKLKQRNSKEVKKKAYVCPEPSCVHHNPSRALGDLTGIKKHYCRKHGEKKWKCEKCSKIYAVQSDWKAHSKTCGTREYRCDCGTLFSRKDSFITHRAFCDALAEESARLSANQLAVAATTTTNPFQSLFLFQTQQQNFQNHHMTSFNQWDSSQENPNPSNIATSLHIKPESQTFHNPTLSSLLQQQEQQHPNKGMIISPFRNLHVPSQASIAATSAYMSATALLQKAATVGAAAMTGPSPAAAGPQRAMGHVTQLGAGEFGTVSQLDPVVVPDYVRGFPGRSLKSDRLTRDFLGLTGEANGGVDGAAVDVSTNVKDMLSFAGNVEYLQPLRQHHHHTLLKPQQGFGFLETTTAPETWGNC</sequence>
<dbReference type="InterPro" id="IPR055185">
    <property type="entry name" value="C2CH-4th_BIRD-IDD"/>
</dbReference>
<keyword evidence="5" id="KW-0805">Transcription regulation</keyword>
<dbReference type="FunFam" id="3.30.160.60:FF:000554">
    <property type="entry name" value="protein indeterminate-domain 12-like"/>
    <property type="match status" value="1"/>
</dbReference>
<evidence type="ECO:0000313" key="12">
    <source>
        <dbReference type="Proteomes" id="UP000000226"/>
    </source>
</evidence>
<dbReference type="GO" id="GO:0008270">
    <property type="term" value="F:zinc ion binding"/>
    <property type="evidence" value="ECO:0007669"/>
    <property type="project" value="UniProtKB-KW"/>
</dbReference>
<evidence type="ECO:0000256" key="6">
    <source>
        <dbReference type="ARBA" id="ARBA00023125"/>
    </source>
</evidence>
<keyword evidence="7" id="KW-0804">Transcription</keyword>
<reference evidence="12" key="1">
    <citation type="journal article" date="2014" name="Nat. Genet.">
        <title>A reference genome for common bean and genome-wide analysis of dual domestications.</title>
        <authorList>
            <person name="Schmutz J."/>
            <person name="McClean P.E."/>
            <person name="Mamidi S."/>
            <person name="Wu G.A."/>
            <person name="Cannon S.B."/>
            <person name="Grimwood J."/>
            <person name="Jenkins J."/>
            <person name="Shu S."/>
            <person name="Song Q."/>
            <person name="Chavarro C."/>
            <person name="Torres-Torres M."/>
            <person name="Geffroy V."/>
            <person name="Moghaddam S.M."/>
            <person name="Gao D."/>
            <person name="Abernathy B."/>
            <person name="Barry K."/>
            <person name="Blair M."/>
            <person name="Brick M.A."/>
            <person name="Chovatia M."/>
            <person name="Gepts P."/>
            <person name="Goodstein D.M."/>
            <person name="Gonzales M."/>
            <person name="Hellsten U."/>
            <person name="Hyten D.L."/>
            <person name="Jia G."/>
            <person name="Kelly J.D."/>
            <person name="Kudrna D."/>
            <person name="Lee R."/>
            <person name="Richard M.M."/>
            <person name="Miklas P.N."/>
            <person name="Osorno J.M."/>
            <person name="Rodrigues J."/>
            <person name="Thareau V."/>
            <person name="Urrea C.A."/>
            <person name="Wang M."/>
            <person name="Yu Y."/>
            <person name="Zhang M."/>
            <person name="Wing R.A."/>
            <person name="Cregan P.B."/>
            <person name="Rokhsar D.S."/>
            <person name="Jackson S.A."/>
        </authorList>
    </citation>
    <scope>NUCLEOTIDE SEQUENCE [LARGE SCALE GENOMIC DNA]</scope>
    <source>
        <strain evidence="12">cv. G19833</strain>
    </source>
</reference>
<dbReference type="SMART" id="SM00355">
    <property type="entry name" value="ZnF_C2H2"/>
    <property type="match status" value="3"/>
</dbReference>
<feature type="compositionally biased region" description="Polar residues" evidence="9">
    <location>
        <begin position="1"/>
        <end position="25"/>
    </location>
</feature>
<dbReference type="PROSITE" id="PS50157">
    <property type="entry name" value="ZINC_FINGER_C2H2_2"/>
    <property type="match status" value="1"/>
</dbReference>
<accession>V7CZW2</accession>
<dbReference type="FunFam" id="3.30.160.60:FF:000131">
    <property type="entry name" value="protein indeterminate-domain 5, chloroplastic-like"/>
    <property type="match status" value="1"/>
</dbReference>
<dbReference type="InterPro" id="IPR055187">
    <property type="entry name" value="C2CH-3rd_BIRD-IDD"/>
</dbReference>
<keyword evidence="1" id="KW-0479">Metal-binding</keyword>
<dbReference type="eggNOG" id="KOG1721">
    <property type="taxonomic scope" value="Eukaryota"/>
</dbReference>
<evidence type="ECO:0000256" key="8">
    <source>
        <dbReference type="PROSITE-ProRule" id="PRU00042"/>
    </source>
</evidence>
<dbReference type="Pfam" id="PF22995">
    <property type="entry name" value="C2CH-3rd_BIRD-IDD"/>
    <property type="match status" value="1"/>
</dbReference>
<keyword evidence="2" id="KW-0677">Repeat</keyword>
<evidence type="ECO:0000313" key="11">
    <source>
        <dbReference type="EMBL" id="ESW34461.1"/>
    </source>
</evidence>
<keyword evidence="3 8" id="KW-0863">Zinc-finger</keyword>
<protein>
    <recommendedName>
        <fullName evidence="10">C2H2-type domain-containing protein</fullName>
    </recommendedName>
</protein>
<evidence type="ECO:0000259" key="10">
    <source>
        <dbReference type="PROSITE" id="PS50157"/>
    </source>
</evidence>
<evidence type="ECO:0000256" key="9">
    <source>
        <dbReference type="SAM" id="MobiDB-lite"/>
    </source>
</evidence>
<name>V7CZW2_PHAVU</name>
<evidence type="ECO:0000256" key="1">
    <source>
        <dbReference type="ARBA" id="ARBA00022723"/>
    </source>
</evidence>
<dbReference type="Proteomes" id="UP000000226">
    <property type="component" value="Chromosome 1"/>
</dbReference>
<keyword evidence="12" id="KW-1185">Reference proteome</keyword>
<dbReference type="STRING" id="3885.V7CZW2"/>
<dbReference type="GO" id="GO:0003677">
    <property type="term" value="F:DNA binding"/>
    <property type="evidence" value="ECO:0007669"/>
    <property type="project" value="UniProtKB-KW"/>
</dbReference>
<evidence type="ECO:0000256" key="7">
    <source>
        <dbReference type="ARBA" id="ARBA00023163"/>
    </source>
</evidence>
<dbReference type="PANTHER" id="PTHR10593:SF136">
    <property type="entry name" value="PROTEIN INDETERMINATE-DOMAIN 12"/>
    <property type="match status" value="1"/>
</dbReference>
<evidence type="ECO:0000256" key="3">
    <source>
        <dbReference type="ARBA" id="ARBA00022771"/>
    </source>
</evidence>
<dbReference type="AlphaFoldDB" id="V7CZW2"/>
<dbReference type="InterPro" id="IPR013087">
    <property type="entry name" value="Znf_C2H2_type"/>
</dbReference>
<gene>
    <name evidence="11" type="ORF">PHAVU_001G154800g</name>
</gene>
<evidence type="ECO:0000256" key="5">
    <source>
        <dbReference type="ARBA" id="ARBA00023015"/>
    </source>
</evidence>
<dbReference type="EMBL" id="CM002288">
    <property type="protein sequence ID" value="ESW34461.1"/>
    <property type="molecule type" value="Genomic_DNA"/>
</dbReference>
<dbReference type="InterPro" id="IPR031140">
    <property type="entry name" value="IDD1-16"/>
</dbReference>
<dbReference type="PANTHER" id="PTHR10593">
    <property type="entry name" value="SERINE/THREONINE-PROTEIN KINASE RIO"/>
    <property type="match status" value="1"/>
</dbReference>
<dbReference type="Gene3D" id="3.30.160.60">
    <property type="entry name" value="Classic Zinc Finger"/>
    <property type="match status" value="2"/>
</dbReference>
<dbReference type="Gramene" id="ESW34461">
    <property type="protein sequence ID" value="ESW34461"/>
    <property type="gene ID" value="PHAVU_001G154800g"/>
</dbReference>
<evidence type="ECO:0000256" key="2">
    <source>
        <dbReference type="ARBA" id="ARBA00022737"/>
    </source>
</evidence>